<feature type="compositionally biased region" description="Low complexity" evidence="1">
    <location>
        <begin position="206"/>
        <end position="228"/>
    </location>
</feature>
<name>A0A9P3PW03_LYOSH</name>
<dbReference type="AlphaFoldDB" id="A0A9P3PW03"/>
<evidence type="ECO:0000313" key="3">
    <source>
        <dbReference type="Proteomes" id="UP001063166"/>
    </source>
</evidence>
<accession>A0A9P3PW03</accession>
<organism evidence="2 3">
    <name type="scientific">Lyophyllum shimeji</name>
    <name type="common">Hon-shimeji</name>
    <name type="synonym">Tricholoma shimeji</name>
    <dbReference type="NCBI Taxonomy" id="47721"/>
    <lineage>
        <taxon>Eukaryota</taxon>
        <taxon>Fungi</taxon>
        <taxon>Dikarya</taxon>
        <taxon>Basidiomycota</taxon>
        <taxon>Agaricomycotina</taxon>
        <taxon>Agaricomycetes</taxon>
        <taxon>Agaricomycetidae</taxon>
        <taxon>Agaricales</taxon>
        <taxon>Tricholomatineae</taxon>
        <taxon>Lyophyllaceae</taxon>
        <taxon>Lyophyllum</taxon>
    </lineage>
</organism>
<dbReference type="OrthoDB" id="3063559at2759"/>
<gene>
    <name evidence="2" type="ORF">LshimejAT787_1105390</name>
</gene>
<feature type="region of interest" description="Disordered" evidence="1">
    <location>
        <begin position="138"/>
        <end position="245"/>
    </location>
</feature>
<comment type="caution">
    <text evidence="2">The sequence shown here is derived from an EMBL/GenBank/DDBJ whole genome shotgun (WGS) entry which is preliminary data.</text>
</comment>
<dbReference type="Proteomes" id="UP001063166">
    <property type="component" value="Unassembled WGS sequence"/>
</dbReference>
<sequence length="296" mass="31721">MMLQQPLARRTTYPWRQNDRAGSPFHHFVGKAPDGGVPSAQTTTPIHRPPVSSSRRTASTATAAVAVPHHLHPEVSGGWAAAASASVTASSGSNEPWSSSAAARMAVTTPRSSHSPWWILDSAPPRHTRSLYATIPLPTEDWPHDAEDDEMCKPARRSKASLALSSSCTAAPPPPNPNPNDCLFTSRHPACQSPHPLQLHPSLQNASLSSSPASGRSPSPRVASARPSTDWTRHRNAPATTPSVGQLTVTIESTGRTFCVHPTSPISPGAEAQITRVLVCRTLRVKLDRNRDQFLL</sequence>
<keyword evidence="3" id="KW-1185">Reference proteome</keyword>
<proteinExistence type="predicted"/>
<evidence type="ECO:0000256" key="1">
    <source>
        <dbReference type="SAM" id="MobiDB-lite"/>
    </source>
</evidence>
<feature type="region of interest" description="Disordered" evidence="1">
    <location>
        <begin position="1"/>
        <end position="23"/>
    </location>
</feature>
<feature type="compositionally biased region" description="Low complexity" evidence="1">
    <location>
        <begin position="49"/>
        <end position="62"/>
    </location>
</feature>
<reference evidence="2" key="1">
    <citation type="submission" date="2022-07" db="EMBL/GenBank/DDBJ databases">
        <title>The genome of Lyophyllum shimeji provides insight into the initial evolution of ectomycorrhizal fungal genome.</title>
        <authorList>
            <person name="Kobayashi Y."/>
            <person name="Shibata T."/>
            <person name="Hirakawa H."/>
            <person name="Shigenobu S."/>
            <person name="Nishiyama T."/>
            <person name="Yamada A."/>
            <person name="Hasebe M."/>
            <person name="Kawaguchi M."/>
        </authorList>
    </citation>
    <scope>NUCLEOTIDE SEQUENCE</scope>
    <source>
        <strain evidence="2">AT787</strain>
    </source>
</reference>
<dbReference type="EMBL" id="BRPK01000011">
    <property type="protein sequence ID" value="GLB42524.1"/>
    <property type="molecule type" value="Genomic_DNA"/>
</dbReference>
<feature type="compositionally biased region" description="Low complexity" evidence="1">
    <location>
        <begin position="160"/>
        <end position="170"/>
    </location>
</feature>
<feature type="region of interest" description="Disordered" evidence="1">
    <location>
        <begin position="38"/>
        <end position="62"/>
    </location>
</feature>
<protein>
    <submittedName>
        <fullName evidence="2">Uncharacterized protein</fullName>
    </submittedName>
</protein>
<evidence type="ECO:0000313" key="2">
    <source>
        <dbReference type="EMBL" id="GLB42524.1"/>
    </source>
</evidence>